<feature type="domain" description="Peptidase C50" evidence="5">
    <location>
        <begin position="1"/>
        <end position="56"/>
    </location>
</feature>
<evidence type="ECO:0000256" key="2">
    <source>
        <dbReference type="ARBA" id="ARBA00012489"/>
    </source>
</evidence>
<gene>
    <name evidence="6" type="ORF">KUTeg_014876</name>
</gene>
<organism evidence="6 7">
    <name type="scientific">Tegillarca granosa</name>
    <name type="common">Malaysian cockle</name>
    <name type="synonym">Anadara granosa</name>
    <dbReference type="NCBI Taxonomy" id="220873"/>
    <lineage>
        <taxon>Eukaryota</taxon>
        <taxon>Metazoa</taxon>
        <taxon>Spiralia</taxon>
        <taxon>Lophotrochozoa</taxon>
        <taxon>Mollusca</taxon>
        <taxon>Bivalvia</taxon>
        <taxon>Autobranchia</taxon>
        <taxon>Pteriomorphia</taxon>
        <taxon>Arcoida</taxon>
        <taxon>Arcoidea</taxon>
        <taxon>Arcidae</taxon>
        <taxon>Tegillarca</taxon>
    </lineage>
</organism>
<dbReference type="InterPro" id="IPR005314">
    <property type="entry name" value="Peptidase_C50"/>
</dbReference>
<dbReference type="Proteomes" id="UP001217089">
    <property type="component" value="Unassembled WGS sequence"/>
</dbReference>
<protein>
    <recommendedName>
        <fullName evidence="2">separase</fullName>
        <ecNumber evidence="2">3.4.22.49</ecNumber>
    </recommendedName>
</protein>
<evidence type="ECO:0000256" key="1">
    <source>
        <dbReference type="ARBA" id="ARBA00000451"/>
    </source>
</evidence>
<keyword evidence="3" id="KW-0378">Hydrolase</keyword>
<evidence type="ECO:0000313" key="7">
    <source>
        <dbReference type="Proteomes" id="UP001217089"/>
    </source>
</evidence>
<dbReference type="Pfam" id="PF03568">
    <property type="entry name" value="Separin_C"/>
    <property type="match status" value="1"/>
</dbReference>
<accession>A0ABQ9ET74</accession>
<reference evidence="6 7" key="1">
    <citation type="submission" date="2022-12" db="EMBL/GenBank/DDBJ databases">
        <title>Chromosome-level genome of Tegillarca granosa.</title>
        <authorList>
            <person name="Kim J."/>
        </authorList>
    </citation>
    <scope>NUCLEOTIDE SEQUENCE [LARGE SCALE GENOMIC DNA]</scope>
    <source>
        <strain evidence="6">Teg-2019</strain>
        <tissue evidence="6">Adductor muscle</tissue>
    </source>
</reference>
<comment type="caution">
    <text evidence="6">The sequence shown here is derived from an EMBL/GenBank/DDBJ whole genome shotgun (WGS) entry which is preliminary data.</text>
</comment>
<proteinExistence type="predicted"/>
<keyword evidence="4" id="KW-0159">Chromosome partition</keyword>
<dbReference type="PANTHER" id="PTHR12792:SF0">
    <property type="entry name" value="SEPARIN"/>
    <property type="match status" value="1"/>
</dbReference>
<dbReference type="PANTHER" id="PTHR12792">
    <property type="entry name" value="EXTRA SPINDLE POLES 1-RELATED"/>
    <property type="match status" value="1"/>
</dbReference>
<dbReference type="EMBL" id="JARBDR010000793">
    <property type="protein sequence ID" value="KAJ8306792.1"/>
    <property type="molecule type" value="Genomic_DNA"/>
</dbReference>
<sequence>KKVFGIYICFVICFRYCGHGSGGKYLPGFDLQQLTCRSVALLMGCSSGELHIKGQLDPAGMMLNYFLADCPCVIANLWDVTDKDIDRFLESLLRKWLPSTPGSSLLNIIPEAREACRLRYLTGAAPVVYGFPVFLKK</sequence>
<evidence type="ECO:0000256" key="4">
    <source>
        <dbReference type="ARBA" id="ARBA00022829"/>
    </source>
</evidence>
<evidence type="ECO:0000259" key="5">
    <source>
        <dbReference type="PROSITE" id="PS51700"/>
    </source>
</evidence>
<dbReference type="InterPro" id="IPR030397">
    <property type="entry name" value="SEPARIN_core_dom"/>
</dbReference>
<dbReference type="PROSITE" id="PS51700">
    <property type="entry name" value="SEPARIN"/>
    <property type="match status" value="1"/>
</dbReference>
<name>A0ABQ9ET74_TEGGR</name>
<evidence type="ECO:0000256" key="3">
    <source>
        <dbReference type="ARBA" id="ARBA00022801"/>
    </source>
</evidence>
<comment type="catalytic activity">
    <reaction evidence="1">
        <text>All bonds known to be hydrolyzed by this endopeptidase have arginine in P1 and an acidic residue in P4. P6 is often occupied by an acidic residue or by a hydroxy-amino-acid residue, the phosphorylation of which enhances cleavage.</text>
        <dbReference type="EC" id="3.4.22.49"/>
    </reaction>
</comment>
<feature type="non-terminal residue" evidence="6">
    <location>
        <position position="1"/>
    </location>
</feature>
<dbReference type="EC" id="3.4.22.49" evidence="2"/>
<evidence type="ECO:0000313" key="6">
    <source>
        <dbReference type="EMBL" id="KAJ8306792.1"/>
    </source>
</evidence>
<keyword evidence="7" id="KW-1185">Reference proteome</keyword>